<evidence type="ECO:0000313" key="1">
    <source>
        <dbReference type="EMBL" id="NNM46945.1"/>
    </source>
</evidence>
<dbReference type="EMBL" id="JABEPQ010000002">
    <property type="protein sequence ID" value="NNM46945.1"/>
    <property type="molecule type" value="Genomic_DNA"/>
</dbReference>
<dbReference type="Proteomes" id="UP000588586">
    <property type="component" value="Unassembled WGS sequence"/>
</dbReference>
<accession>A0A849HG73</accession>
<protein>
    <submittedName>
        <fullName evidence="1">Uncharacterized protein</fullName>
    </submittedName>
</protein>
<proteinExistence type="predicted"/>
<gene>
    <name evidence="1" type="ORF">HJG52_13125</name>
</gene>
<comment type="caution">
    <text evidence="1">The sequence shown here is derived from an EMBL/GenBank/DDBJ whole genome shotgun (WGS) entry which is preliminary data.</text>
</comment>
<organism evidence="1 2">
    <name type="scientific">Knoellia koreensis</name>
    <dbReference type="NCBI Taxonomy" id="2730921"/>
    <lineage>
        <taxon>Bacteria</taxon>
        <taxon>Bacillati</taxon>
        <taxon>Actinomycetota</taxon>
        <taxon>Actinomycetes</taxon>
        <taxon>Micrococcales</taxon>
        <taxon>Intrasporangiaceae</taxon>
        <taxon>Knoellia</taxon>
    </lineage>
</organism>
<reference evidence="1 2" key="1">
    <citation type="submission" date="2020-04" db="EMBL/GenBank/DDBJ databases">
        <title>Knoellia sp. isolate from air conditioner.</title>
        <authorList>
            <person name="Chea S."/>
            <person name="Kim D.-U."/>
        </authorList>
    </citation>
    <scope>NUCLEOTIDE SEQUENCE [LARGE SCALE GENOMIC DNA]</scope>
    <source>
        <strain evidence="1 2">DB2414S</strain>
    </source>
</reference>
<sequence>MMRTDALTESTSPAACLATAAVLLARAADLTWAQAQTDPDPQLRFRGLGLDLAASRALELTPVGISPVPVAALAVEDPLELMRSAERALRVCPIEDLPVGSSQLVVAVCDLVGEHVT</sequence>
<name>A0A849HG73_9MICO</name>
<keyword evidence="2" id="KW-1185">Reference proteome</keyword>
<evidence type="ECO:0000313" key="2">
    <source>
        <dbReference type="Proteomes" id="UP000588586"/>
    </source>
</evidence>
<dbReference type="RefSeq" id="WP_171243981.1">
    <property type="nucleotide sequence ID" value="NZ_JABEPQ010000002.1"/>
</dbReference>
<dbReference type="AlphaFoldDB" id="A0A849HG73"/>